<gene>
    <name evidence="2" type="ORF">LH22_08110</name>
</gene>
<feature type="transmembrane region" description="Helical" evidence="1">
    <location>
        <begin position="27"/>
        <end position="46"/>
    </location>
</feature>
<reference evidence="2 3" key="1">
    <citation type="submission" date="2014-09" db="EMBL/GenBank/DDBJ databases">
        <authorList>
            <person name="Chan K.-G."/>
        </authorList>
    </citation>
    <scope>NUCLEOTIDE SEQUENCE [LARGE SCALE GENOMIC DNA]</scope>
    <source>
        <strain evidence="2 3">ND04</strain>
    </source>
</reference>
<feature type="transmembrane region" description="Helical" evidence="1">
    <location>
        <begin position="52"/>
        <end position="70"/>
    </location>
</feature>
<sequence>MCTDAQDSAIYPVCINAHYRVIYQARLDASCAGIAACTSAQILIGFLKMQVYAHQVFAVNFCTIIIPFLASRK</sequence>
<evidence type="ECO:0000256" key="1">
    <source>
        <dbReference type="SAM" id="Phobius"/>
    </source>
</evidence>
<keyword evidence="1" id="KW-1133">Transmembrane helix</keyword>
<keyword evidence="1" id="KW-0472">Membrane</keyword>
<dbReference type="EMBL" id="CP009454">
    <property type="protein sequence ID" value="AIR85433.1"/>
    <property type="molecule type" value="Genomic_DNA"/>
</dbReference>
<dbReference type="Proteomes" id="UP000029495">
    <property type="component" value="Chromosome"/>
</dbReference>
<accession>A0ABM5RHI3</accession>
<protein>
    <submittedName>
        <fullName evidence="2">Uncharacterized protein</fullName>
    </submittedName>
</protein>
<proteinExistence type="predicted"/>
<evidence type="ECO:0000313" key="3">
    <source>
        <dbReference type="Proteomes" id="UP000029495"/>
    </source>
</evidence>
<organism evidence="2 3">
    <name type="scientific">Pantoea rwandensis</name>
    <dbReference type="NCBI Taxonomy" id="1076550"/>
    <lineage>
        <taxon>Bacteria</taxon>
        <taxon>Pseudomonadati</taxon>
        <taxon>Pseudomonadota</taxon>
        <taxon>Gammaproteobacteria</taxon>
        <taxon>Enterobacterales</taxon>
        <taxon>Erwiniaceae</taxon>
        <taxon>Pantoea</taxon>
    </lineage>
</organism>
<evidence type="ECO:0000313" key="2">
    <source>
        <dbReference type="EMBL" id="AIR85433.1"/>
    </source>
</evidence>
<name>A0ABM5RHI3_9GAMM</name>
<keyword evidence="3" id="KW-1185">Reference proteome</keyword>
<keyword evidence="1" id="KW-0812">Transmembrane</keyword>